<evidence type="ECO:0000259" key="1">
    <source>
        <dbReference type="PROSITE" id="PS50186"/>
    </source>
</evidence>
<dbReference type="PANTHER" id="PTHR16206:SF4">
    <property type="entry name" value="PROTEIN LET-99"/>
    <property type="match status" value="1"/>
</dbReference>
<dbReference type="Pfam" id="PF00610">
    <property type="entry name" value="DEP"/>
    <property type="match status" value="1"/>
</dbReference>
<dbReference type="STRING" id="407821.A0A087TL12"/>
<feature type="domain" description="DEP" evidence="1">
    <location>
        <begin position="20"/>
        <end position="104"/>
    </location>
</feature>
<dbReference type="OrthoDB" id="524326at2759"/>
<dbReference type="InterPro" id="IPR000591">
    <property type="entry name" value="DEP_dom"/>
</dbReference>
<feature type="non-terminal residue" evidence="2">
    <location>
        <position position="595"/>
    </location>
</feature>
<keyword evidence="3" id="KW-1185">Reference proteome</keyword>
<dbReference type="EMBL" id="KK115714">
    <property type="protein sequence ID" value="KFM65801.1"/>
    <property type="molecule type" value="Genomic_DNA"/>
</dbReference>
<dbReference type="InterPro" id="IPR036390">
    <property type="entry name" value="WH_DNA-bd_sf"/>
</dbReference>
<dbReference type="SUPFAM" id="SSF46785">
    <property type="entry name" value="Winged helix' DNA-binding domain"/>
    <property type="match status" value="1"/>
</dbReference>
<name>A0A087TL12_STEMI</name>
<dbReference type="PANTHER" id="PTHR16206">
    <property type="entry name" value="DEP DOMAIN-CONTAINING"/>
    <property type="match status" value="1"/>
</dbReference>
<evidence type="ECO:0000313" key="2">
    <source>
        <dbReference type="EMBL" id="KFM65801.1"/>
    </source>
</evidence>
<dbReference type="SMART" id="SM00049">
    <property type="entry name" value="DEP"/>
    <property type="match status" value="1"/>
</dbReference>
<proteinExistence type="predicted"/>
<dbReference type="PROSITE" id="PS50186">
    <property type="entry name" value="DEP"/>
    <property type="match status" value="1"/>
</dbReference>
<protein>
    <submittedName>
        <fullName evidence="2">DEP domain-containing protein 1A</fullName>
    </submittedName>
</protein>
<dbReference type="Gene3D" id="1.10.10.10">
    <property type="entry name" value="Winged helix-like DNA-binding domain superfamily/Winged helix DNA-binding domain"/>
    <property type="match status" value="1"/>
</dbReference>
<reference evidence="2 3" key="1">
    <citation type="submission" date="2013-11" db="EMBL/GenBank/DDBJ databases">
        <title>Genome sequencing of Stegodyphus mimosarum.</title>
        <authorList>
            <person name="Bechsgaard J."/>
        </authorList>
    </citation>
    <scope>NUCLEOTIDE SEQUENCE [LARGE SCALE GENOMIC DNA]</scope>
</reference>
<gene>
    <name evidence="2" type="ORF">X975_06067</name>
</gene>
<evidence type="ECO:0000313" key="3">
    <source>
        <dbReference type="Proteomes" id="UP000054359"/>
    </source>
</evidence>
<sequence>MDNNEPYRATKLWNEVILAFRSGMPVKKHRHRIHIYHDCFTASEAVTWLHCYLLNNPNFGPDVTRKQTIHLLQKFLKCHVIESCLFQSKKTEFSDNSHLYRFTVLSPQQYKTLPLRLVQKSSPDVTTNKENGFVKENFTSKHVQQAQKENLPECRFVERKLSLAEIAAIWKSVTLSRLAKTLPSITDILDQNSIDGHVIKHNVSRLSKTGVVCLIDKTDDIPHWIISAMKCLANWPNASGSGSCLPNYPGFEKDVFKVVRDFFLNPQVPLLPPSLALVLIKVFCHFIQSPFENSNNEFSYAEGRSNSSAADVKTSTPVYNNDSVAVHSETGNFSIRENYEGRLLLDDPKAMWDYPSVYFETDFETIDPVTRMIPENHIFKAGDTYNHIHGSAESISTISVCSQQQFHTPVRSWNSELNLQDDKTPLVSQNLLLSSSKKIFSFKSLNSSKQSRTVYRHSYSSCIYSEANNDLNISSSSSKTIIANDETVASNSGKFPESESNKCFESHVENSLQANNSNSSSSHSVHTSENQNLCGSSGYMEEKIYSEELKSCFQLILLCLLPPNRRQLHLLLRVISKILKNGKLIFADLECSMRE</sequence>
<dbReference type="InterPro" id="IPR036388">
    <property type="entry name" value="WH-like_DNA-bd_sf"/>
</dbReference>
<organism evidence="2 3">
    <name type="scientific">Stegodyphus mimosarum</name>
    <name type="common">African social velvet spider</name>
    <dbReference type="NCBI Taxonomy" id="407821"/>
    <lineage>
        <taxon>Eukaryota</taxon>
        <taxon>Metazoa</taxon>
        <taxon>Ecdysozoa</taxon>
        <taxon>Arthropoda</taxon>
        <taxon>Chelicerata</taxon>
        <taxon>Arachnida</taxon>
        <taxon>Araneae</taxon>
        <taxon>Araneomorphae</taxon>
        <taxon>Entelegynae</taxon>
        <taxon>Eresoidea</taxon>
        <taxon>Eresidae</taxon>
        <taxon>Stegodyphus</taxon>
    </lineage>
</organism>
<dbReference type="AlphaFoldDB" id="A0A087TL12"/>
<dbReference type="GO" id="GO:0035556">
    <property type="term" value="P:intracellular signal transduction"/>
    <property type="evidence" value="ECO:0007669"/>
    <property type="project" value="InterPro"/>
</dbReference>
<accession>A0A087TL12</accession>
<dbReference type="Proteomes" id="UP000054359">
    <property type="component" value="Unassembled WGS sequence"/>
</dbReference>